<dbReference type="InterPro" id="IPR007130">
    <property type="entry name" value="DAGAT"/>
</dbReference>
<dbReference type="PANTHER" id="PTHR12317:SF79">
    <property type="entry name" value="ACYLTRANSFERASE"/>
    <property type="match status" value="1"/>
</dbReference>
<keyword evidence="13" id="KW-1185">Reference proteome</keyword>
<evidence type="ECO:0000256" key="4">
    <source>
        <dbReference type="ARBA" id="ARBA00022679"/>
    </source>
</evidence>
<evidence type="ECO:0000256" key="3">
    <source>
        <dbReference type="ARBA" id="ARBA00022516"/>
    </source>
</evidence>
<keyword evidence="4 11" id="KW-0808">Transferase</keyword>
<gene>
    <name evidence="12" type="ORF">RI129_000624</name>
</gene>
<evidence type="ECO:0000256" key="2">
    <source>
        <dbReference type="ARBA" id="ARBA00005420"/>
    </source>
</evidence>
<dbReference type="GO" id="GO:0004144">
    <property type="term" value="F:diacylglycerol O-acyltransferase activity"/>
    <property type="evidence" value="ECO:0007669"/>
    <property type="project" value="TreeGrafter"/>
</dbReference>
<dbReference type="PANTHER" id="PTHR12317">
    <property type="entry name" value="DIACYLGLYCEROL O-ACYLTRANSFERASE"/>
    <property type="match status" value="1"/>
</dbReference>
<evidence type="ECO:0000313" key="13">
    <source>
        <dbReference type="Proteomes" id="UP001329430"/>
    </source>
</evidence>
<evidence type="ECO:0000256" key="7">
    <source>
        <dbReference type="ARBA" id="ARBA00022989"/>
    </source>
</evidence>
<evidence type="ECO:0000256" key="6">
    <source>
        <dbReference type="ARBA" id="ARBA00022824"/>
    </source>
</evidence>
<comment type="subcellular location">
    <subcellularLocation>
        <location evidence="1 11">Endoplasmic reticulum membrane</location>
        <topology evidence="1 11">Multi-pass membrane protein</topology>
    </subcellularLocation>
</comment>
<name>A0AAN7ZJF7_9COLE</name>
<evidence type="ECO:0000313" key="12">
    <source>
        <dbReference type="EMBL" id="KAK5649595.1"/>
    </source>
</evidence>
<comment type="caution">
    <text evidence="12">The sequence shown here is derived from an EMBL/GenBank/DDBJ whole genome shotgun (WGS) entry which is preliminary data.</text>
</comment>
<keyword evidence="9 11" id="KW-0472">Membrane</keyword>
<keyword evidence="3" id="KW-0444">Lipid biosynthesis</keyword>
<evidence type="ECO:0000256" key="8">
    <source>
        <dbReference type="ARBA" id="ARBA00023098"/>
    </source>
</evidence>
<evidence type="ECO:0000256" key="11">
    <source>
        <dbReference type="RuleBase" id="RU367023"/>
    </source>
</evidence>
<dbReference type="EC" id="2.3.1.-" evidence="11"/>
<dbReference type="GO" id="GO:0005789">
    <property type="term" value="C:endoplasmic reticulum membrane"/>
    <property type="evidence" value="ECO:0007669"/>
    <property type="project" value="UniProtKB-SubCell"/>
</dbReference>
<feature type="transmembrane region" description="Helical" evidence="11">
    <location>
        <begin position="12"/>
        <end position="37"/>
    </location>
</feature>
<keyword evidence="5 11" id="KW-0812">Transmembrane</keyword>
<evidence type="ECO:0000256" key="1">
    <source>
        <dbReference type="ARBA" id="ARBA00004477"/>
    </source>
</evidence>
<evidence type="ECO:0000256" key="9">
    <source>
        <dbReference type="ARBA" id="ARBA00023136"/>
    </source>
</evidence>
<protein>
    <recommendedName>
        <fullName evidence="11">Acyltransferase</fullName>
        <ecNumber evidence="11">2.3.1.-</ecNumber>
    </recommendedName>
</protein>
<proteinExistence type="inferred from homology"/>
<keyword evidence="8" id="KW-0443">Lipid metabolism</keyword>
<organism evidence="12 13">
    <name type="scientific">Pyrocoelia pectoralis</name>
    <dbReference type="NCBI Taxonomy" id="417401"/>
    <lineage>
        <taxon>Eukaryota</taxon>
        <taxon>Metazoa</taxon>
        <taxon>Ecdysozoa</taxon>
        <taxon>Arthropoda</taxon>
        <taxon>Hexapoda</taxon>
        <taxon>Insecta</taxon>
        <taxon>Pterygota</taxon>
        <taxon>Neoptera</taxon>
        <taxon>Endopterygota</taxon>
        <taxon>Coleoptera</taxon>
        <taxon>Polyphaga</taxon>
        <taxon>Elateriformia</taxon>
        <taxon>Elateroidea</taxon>
        <taxon>Lampyridae</taxon>
        <taxon>Lampyrinae</taxon>
        <taxon>Pyrocoelia</taxon>
    </lineage>
</organism>
<dbReference type="Pfam" id="PF03982">
    <property type="entry name" value="DAGAT"/>
    <property type="match status" value="1"/>
</dbReference>
<evidence type="ECO:0000256" key="10">
    <source>
        <dbReference type="ARBA" id="ARBA00023315"/>
    </source>
</evidence>
<feature type="transmembrane region" description="Helical" evidence="11">
    <location>
        <begin position="43"/>
        <end position="61"/>
    </location>
</feature>
<keyword evidence="10" id="KW-0012">Acyltransferase</keyword>
<keyword evidence="7 11" id="KW-1133">Transmembrane helix</keyword>
<evidence type="ECO:0000256" key="5">
    <source>
        <dbReference type="ARBA" id="ARBA00022692"/>
    </source>
</evidence>
<keyword evidence="6 11" id="KW-0256">Endoplasmic reticulum</keyword>
<dbReference type="Proteomes" id="UP001329430">
    <property type="component" value="Chromosome 1"/>
</dbReference>
<accession>A0AAN7ZJF7</accession>
<dbReference type="GO" id="GO:0019432">
    <property type="term" value="P:triglyceride biosynthetic process"/>
    <property type="evidence" value="ECO:0007669"/>
    <property type="project" value="TreeGrafter"/>
</dbReference>
<dbReference type="AlphaFoldDB" id="A0AAN7ZJF7"/>
<sequence>MGICELLKRHLEMFAAGSLFLTLCLGPLVGLLTTGYLLLYSSYRFFVLLYVIWIYFFDLNTCDRGGRRMKWVRRLPWFKYVRNYFPLSLEKTSEVSLNSTRNYILCSFPHGIFPLSAFTAFATEACGFNKLFPKFTPYGITLKIGFLSPFYREFLYSLGLCSANSESIKWLLNKKEGGNLVFISVGGAAEAMYSKPQQYILVLKNRKGFVKLALETGCPLVPVLSFGETDVFDQVDNPKGSLLRAVQEWVKKYMGYVPIIPKGRGFFQDSFGLVPRQKPITTLVGPPLEVYKIENPSSEDISTLHQRFVDHLVAFFENHKHKYIDNADEIKLVII</sequence>
<dbReference type="EMBL" id="JAVRBK010000001">
    <property type="protein sequence ID" value="KAK5649595.1"/>
    <property type="molecule type" value="Genomic_DNA"/>
</dbReference>
<dbReference type="CDD" id="cd07987">
    <property type="entry name" value="LPLAT_MGAT-like"/>
    <property type="match status" value="1"/>
</dbReference>
<comment type="similarity">
    <text evidence="2 11">Belongs to the diacylglycerol acyltransferase family.</text>
</comment>
<reference evidence="12 13" key="1">
    <citation type="journal article" date="2024" name="Insects">
        <title>An Improved Chromosome-Level Genome Assembly of the Firefly Pyrocoelia pectoralis.</title>
        <authorList>
            <person name="Fu X."/>
            <person name="Meyer-Rochow V.B."/>
            <person name="Ballantyne L."/>
            <person name="Zhu X."/>
        </authorList>
    </citation>
    <scope>NUCLEOTIDE SEQUENCE [LARGE SCALE GENOMIC DNA]</scope>
    <source>
        <strain evidence="12">XCY_ONT2</strain>
    </source>
</reference>